<dbReference type="InterPro" id="IPR001031">
    <property type="entry name" value="Thioesterase"/>
</dbReference>
<evidence type="ECO:0000313" key="4">
    <source>
        <dbReference type="EMBL" id="TDV49778.1"/>
    </source>
</evidence>
<dbReference type="Pfam" id="PF00975">
    <property type="entry name" value="Thioesterase"/>
    <property type="match status" value="1"/>
</dbReference>
<reference evidence="4 5" key="1">
    <citation type="submission" date="2019-03" db="EMBL/GenBank/DDBJ databases">
        <title>Genomic Encyclopedia of Archaeal and Bacterial Type Strains, Phase II (KMG-II): from individual species to whole genera.</title>
        <authorList>
            <person name="Goeker M."/>
        </authorList>
    </citation>
    <scope>NUCLEOTIDE SEQUENCE [LARGE SCALE GENOMIC DNA]</scope>
    <source>
        <strain evidence="4 5">DSM 45499</strain>
    </source>
</reference>
<sequence>MATEDRWIRRFGSRAAPRTRLICFPHMGGSAGFFGPLAARLRPDVEVLAVQYPGRLDRRDEPALDTIERLADGVCAALRSTPPERLEPFGLFGHSMGALVAYEVARRLEDHSGPVPTALIVSGKPAPHCAQTMTDHPAIPRDLDRVQPGQVDIGQVATGLRGLAGTDHQVLDDPDLLEALLPVLRADIMALRSYVPPSAPPLCAPIAAFVGDRDATVDLAEAQAWQEFTTGGFELHVLPGDHFYLAEAPTALCGRLAEILAASA</sequence>
<evidence type="ECO:0000259" key="3">
    <source>
        <dbReference type="SMART" id="SM00824"/>
    </source>
</evidence>
<evidence type="ECO:0000256" key="1">
    <source>
        <dbReference type="ARBA" id="ARBA00007169"/>
    </source>
</evidence>
<dbReference type="InterPro" id="IPR029058">
    <property type="entry name" value="AB_hydrolase_fold"/>
</dbReference>
<dbReference type="PANTHER" id="PTHR11487:SF0">
    <property type="entry name" value="S-ACYL FATTY ACID SYNTHASE THIOESTERASE, MEDIUM CHAIN"/>
    <property type="match status" value="1"/>
</dbReference>
<evidence type="ECO:0000256" key="2">
    <source>
        <dbReference type="ARBA" id="ARBA00022801"/>
    </source>
</evidence>
<dbReference type="Proteomes" id="UP000294927">
    <property type="component" value="Unassembled WGS sequence"/>
</dbReference>
<evidence type="ECO:0000313" key="5">
    <source>
        <dbReference type="Proteomes" id="UP000294927"/>
    </source>
</evidence>
<feature type="domain" description="Thioesterase TesA-like" evidence="3">
    <location>
        <begin position="22"/>
        <end position="252"/>
    </location>
</feature>
<dbReference type="PANTHER" id="PTHR11487">
    <property type="entry name" value="THIOESTERASE"/>
    <property type="match status" value="1"/>
</dbReference>
<accession>A0A4R7VKP5</accession>
<dbReference type="AlphaFoldDB" id="A0A4R7VKP5"/>
<keyword evidence="2" id="KW-0378">Hydrolase</keyword>
<dbReference type="InterPro" id="IPR012223">
    <property type="entry name" value="TEII"/>
</dbReference>
<proteinExistence type="inferred from homology"/>
<dbReference type="EMBL" id="SOCP01000007">
    <property type="protein sequence ID" value="TDV49778.1"/>
    <property type="molecule type" value="Genomic_DNA"/>
</dbReference>
<organism evidence="4 5">
    <name type="scientific">Actinophytocola oryzae</name>
    <dbReference type="NCBI Taxonomy" id="502181"/>
    <lineage>
        <taxon>Bacteria</taxon>
        <taxon>Bacillati</taxon>
        <taxon>Actinomycetota</taxon>
        <taxon>Actinomycetes</taxon>
        <taxon>Pseudonocardiales</taxon>
        <taxon>Pseudonocardiaceae</taxon>
    </lineage>
</organism>
<dbReference type="RefSeq" id="WP_133904477.1">
    <property type="nucleotide sequence ID" value="NZ_SOCP01000007.1"/>
</dbReference>
<dbReference type="SMART" id="SM00824">
    <property type="entry name" value="PKS_TE"/>
    <property type="match status" value="1"/>
</dbReference>
<dbReference type="OrthoDB" id="4169718at2"/>
<dbReference type="SUPFAM" id="SSF53474">
    <property type="entry name" value="alpha/beta-Hydrolases"/>
    <property type="match status" value="1"/>
</dbReference>
<dbReference type="GO" id="GO:0016787">
    <property type="term" value="F:hydrolase activity"/>
    <property type="evidence" value="ECO:0007669"/>
    <property type="project" value="UniProtKB-KW"/>
</dbReference>
<dbReference type="GO" id="GO:0008610">
    <property type="term" value="P:lipid biosynthetic process"/>
    <property type="evidence" value="ECO:0007669"/>
    <property type="project" value="TreeGrafter"/>
</dbReference>
<name>A0A4R7VKP5_9PSEU</name>
<comment type="similarity">
    <text evidence="1">Belongs to the thioesterase family.</text>
</comment>
<comment type="caution">
    <text evidence="4">The sequence shown here is derived from an EMBL/GenBank/DDBJ whole genome shotgun (WGS) entry which is preliminary data.</text>
</comment>
<dbReference type="Gene3D" id="3.40.50.1820">
    <property type="entry name" value="alpha/beta hydrolase"/>
    <property type="match status" value="1"/>
</dbReference>
<dbReference type="InterPro" id="IPR020802">
    <property type="entry name" value="TesA-like"/>
</dbReference>
<keyword evidence="5" id="KW-1185">Reference proteome</keyword>
<gene>
    <name evidence="4" type="ORF">CLV71_107126</name>
</gene>
<protein>
    <submittedName>
        <fullName evidence="4">Surfactin synthase thioesterase subunit</fullName>
    </submittedName>
</protein>